<dbReference type="PANTHER" id="PTHR12849">
    <property type="entry name" value="RNA LARIAT DEBRANCHING ENZYME"/>
    <property type="match status" value="1"/>
</dbReference>
<dbReference type="SUPFAM" id="SSF56300">
    <property type="entry name" value="Metallo-dependent phosphatases"/>
    <property type="match status" value="1"/>
</dbReference>
<dbReference type="InterPro" id="IPR029052">
    <property type="entry name" value="Metallo-depent_PP-like"/>
</dbReference>
<feature type="region of interest" description="Disordered" evidence="1">
    <location>
        <begin position="286"/>
        <end position="319"/>
    </location>
</feature>
<keyword evidence="4" id="KW-1185">Reference proteome</keyword>
<dbReference type="EMBL" id="JAAIYO010000013">
    <property type="protein sequence ID" value="MBE4752540.1"/>
    <property type="molecule type" value="Genomic_DNA"/>
</dbReference>
<dbReference type="Proteomes" id="UP001516472">
    <property type="component" value="Unassembled WGS sequence"/>
</dbReference>
<comment type="caution">
    <text evidence="3">The sequence shown here is derived from an EMBL/GenBank/DDBJ whole genome shotgun (WGS) entry which is preliminary data.</text>
</comment>
<evidence type="ECO:0000256" key="1">
    <source>
        <dbReference type="SAM" id="MobiDB-lite"/>
    </source>
</evidence>
<dbReference type="PANTHER" id="PTHR12849:SF0">
    <property type="entry name" value="LARIAT DEBRANCHING ENZYME"/>
    <property type="match status" value="1"/>
</dbReference>
<feature type="compositionally biased region" description="Low complexity" evidence="1">
    <location>
        <begin position="293"/>
        <end position="304"/>
    </location>
</feature>
<protein>
    <submittedName>
        <fullName evidence="3">Serine/threonine protein phosphatase</fullName>
    </submittedName>
</protein>
<sequence>MPQDSLLVAALGDIHGRFHRVEAWLDALEAARGRRVDLVLAVGDVEAFRHADDHRRKAAKRAMPAEFAEYADGLKRVKRPLYFIGGNNEDFEALHDLPDGGELAPDVHYLGRAGLRTLGGLRVAYLSGIHAPRFIDQPLKRPTSLDTAKQAGYFRTDEVARVAALQDVDLLLVHEWPRGIVQKARDERLAPERPLPSPWIGNPVTRRLVDGLHPRWVACGHSHKPFAVSLEAHGRPASRVVCLDQAAKPDTAVFWWEFEGREARRAGWGVSGAVAWQVGQRWGLHTLPPLTESGTPGPAGSAGSDDGPGNAPPNDGATA</sequence>
<accession>A0ABR9PXA4</accession>
<reference evidence="3 4" key="1">
    <citation type="submission" date="2020-02" db="EMBL/GenBank/DDBJ databases">
        <authorList>
            <person name="Babadi Z.K."/>
            <person name="Risdian C."/>
            <person name="Ebrahimipour G.H."/>
            <person name="Wink J."/>
        </authorList>
    </citation>
    <scope>NUCLEOTIDE SEQUENCE [LARGE SCALE GENOMIC DNA]</scope>
    <source>
        <strain evidence="3 4">ZKHCc1 1396</strain>
    </source>
</reference>
<evidence type="ECO:0000313" key="3">
    <source>
        <dbReference type="EMBL" id="MBE4752540.1"/>
    </source>
</evidence>
<dbReference type="Gene3D" id="3.60.21.10">
    <property type="match status" value="1"/>
</dbReference>
<dbReference type="RefSeq" id="WP_193429736.1">
    <property type="nucleotide sequence ID" value="NZ_CBCSIP010000077.1"/>
</dbReference>
<feature type="domain" description="Calcineurin-like phosphoesterase" evidence="2">
    <location>
        <begin position="8"/>
        <end position="225"/>
    </location>
</feature>
<evidence type="ECO:0000313" key="4">
    <source>
        <dbReference type="Proteomes" id="UP001516472"/>
    </source>
</evidence>
<evidence type="ECO:0000259" key="2">
    <source>
        <dbReference type="Pfam" id="PF00149"/>
    </source>
</evidence>
<dbReference type="InterPro" id="IPR004843">
    <property type="entry name" value="Calcineurin-like_PHP"/>
</dbReference>
<proteinExistence type="predicted"/>
<name>A0ABR9PXA4_9BACT</name>
<organism evidence="3 4">
    <name type="scientific">Corallococcus soli</name>
    <dbReference type="NCBI Taxonomy" id="2710757"/>
    <lineage>
        <taxon>Bacteria</taxon>
        <taxon>Pseudomonadati</taxon>
        <taxon>Myxococcota</taxon>
        <taxon>Myxococcia</taxon>
        <taxon>Myxococcales</taxon>
        <taxon>Cystobacterineae</taxon>
        <taxon>Myxococcaceae</taxon>
        <taxon>Corallococcus</taxon>
    </lineage>
</organism>
<gene>
    <name evidence="3" type="ORF">G4177_30690</name>
</gene>
<dbReference type="Pfam" id="PF00149">
    <property type="entry name" value="Metallophos"/>
    <property type="match status" value="1"/>
</dbReference>